<dbReference type="EMBL" id="DXFG01000021">
    <property type="protein sequence ID" value="HIX36399.1"/>
    <property type="molecule type" value="Genomic_DNA"/>
</dbReference>
<evidence type="ECO:0000256" key="5">
    <source>
        <dbReference type="ARBA" id="ARBA00022679"/>
    </source>
</evidence>
<evidence type="ECO:0000313" key="10">
    <source>
        <dbReference type="Proteomes" id="UP000824230"/>
    </source>
</evidence>
<evidence type="ECO:0000256" key="2">
    <source>
        <dbReference type="ARBA" id="ARBA00004370"/>
    </source>
</evidence>
<keyword evidence="4" id="KW-0597">Phosphoprotein</keyword>
<dbReference type="Pfam" id="PF02518">
    <property type="entry name" value="HATPase_c"/>
    <property type="match status" value="1"/>
</dbReference>
<gene>
    <name evidence="9" type="ORF">H9738_00800</name>
</gene>
<dbReference type="GO" id="GO:0016036">
    <property type="term" value="P:cellular response to phosphate starvation"/>
    <property type="evidence" value="ECO:0007669"/>
    <property type="project" value="TreeGrafter"/>
</dbReference>
<keyword evidence="5" id="KW-0808">Transferase</keyword>
<dbReference type="PRINTS" id="PR00344">
    <property type="entry name" value="BCTRLSENSOR"/>
</dbReference>
<evidence type="ECO:0000256" key="7">
    <source>
        <dbReference type="ARBA" id="ARBA00023012"/>
    </source>
</evidence>
<evidence type="ECO:0000313" key="9">
    <source>
        <dbReference type="EMBL" id="HIX36399.1"/>
    </source>
</evidence>
<dbReference type="InterPro" id="IPR004358">
    <property type="entry name" value="Sig_transdc_His_kin-like_C"/>
</dbReference>
<dbReference type="Proteomes" id="UP000824230">
    <property type="component" value="Unassembled WGS sequence"/>
</dbReference>
<evidence type="ECO:0000256" key="1">
    <source>
        <dbReference type="ARBA" id="ARBA00000085"/>
    </source>
</evidence>
<dbReference type="GO" id="GO:0004721">
    <property type="term" value="F:phosphoprotein phosphatase activity"/>
    <property type="evidence" value="ECO:0007669"/>
    <property type="project" value="TreeGrafter"/>
</dbReference>
<proteinExistence type="predicted"/>
<evidence type="ECO:0000256" key="4">
    <source>
        <dbReference type="ARBA" id="ARBA00022553"/>
    </source>
</evidence>
<comment type="caution">
    <text evidence="9">The sequence shown here is derived from an EMBL/GenBank/DDBJ whole genome shotgun (WGS) entry which is preliminary data.</text>
</comment>
<sequence>LSEDCREMAETIVSSSRRAEGYVAGLLEACAGAEEEFQSCDLSLIFKEAFQNALPLAASKGILLKKESDLRGTASLQKEHFLRAVGNLVDNAIEYTPSGGTVFLKGSMTEKSWQLTVFDQGPGFTKEALAHGTKRLWRGDTGRSLDGHRGLGLWIAAQVVKSHSGELELNNWERGGMVTIRMP</sequence>
<dbReference type="GO" id="GO:0005886">
    <property type="term" value="C:plasma membrane"/>
    <property type="evidence" value="ECO:0007669"/>
    <property type="project" value="TreeGrafter"/>
</dbReference>
<dbReference type="PANTHER" id="PTHR45453:SF1">
    <property type="entry name" value="PHOSPHATE REGULON SENSOR PROTEIN PHOR"/>
    <property type="match status" value="1"/>
</dbReference>
<dbReference type="SUPFAM" id="SSF55874">
    <property type="entry name" value="ATPase domain of HSP90 chaperone/DNA topoisomerase II/histidine kinase"/>
    <property type="match status" value="1"/>
</dbReference>
<dbReference type="PANTHER" id="PTHR45453">
    <property type="entry name" value="PHOSPHATE REGULON SENSOR PROTEIN PHOR"/>
    <property type="match status" value="1"/>
</dbReference>
<keyword evidence="7" id="KW-0902">Two-component regulatory system</keyword>
<dbReference type="InterPro" id="IPR050351">
    <property type="entry name" value="BphY/WalK/GraS-like"/>
</dbReference>
<reference evidence="9" key="1">
    <citation type="journal article" date="2021" name="PeerJ">
        <title>Extensive microbial diversity within the chicken gut microbiome revealed by metagenomics and culture.</title>
        <authorList>
            <person name="Gilroy R."/>
            <person name="Ravi A."/>
            <person name="Getino M."/>
            <person name="Pursley I."/>
            <person name="Horton D.L."/>
            <person name="Alikhan N.F."/>
            <person name="Baker D."/>
            <person name="Gharbi K."/>
            <person name="Hall N."/>
            <person name="Watson M."/>
            <person name="Adriaenssens E.M."/>
            <person name="Foster-Nyarko E."/>
            <person name="Jarju S."/>
            <person name="Secka A."/>
            <person name="Antonio M."/>
            <person name="Oren A."/>
            <person name="Chaudhuri R.R."/>
            <person name="La Ragione R."/>
            <person name="Hildebrand F."/>
            <person name="Pallen M.J."/>
        </authorList>
    </citation>
    <scope>NUCLEOTIDE SEQUENCE</scope>
    <source>
        <strain evidence="9">ChiHjej12B11-1927</strain>
    </source>
</reference>
<dbReference type="EC" id="2.7.13.3" evidence="3"/>
<dbReference type="GO" id="GO:0000155">
    <property type="term" value="F:phosphorelay sensor kinase activity"/>
    <property type="evidence" value="ECO:0007669"/>
    <property type="project" value="TreeGrafter"/>
</dbReference>
<comment type="catalytic activity">
    <reaction evidence="1">
        <text>ATP + protein L-histidine = ADP + protein N-phospho-L-histidine.</text>
        <dbReference type="EC" id="2.7.13.3"/>
    </reaction>
</comment>
<protein>
    <recommendedName>
        <fullName evidence="3">histidine kinase</fullName>
        <ecNumber evidence="3">2.7.13.3</ecNumber>
    </recommendedName>
</protein>
<evidence type="ECO:0000256" key="3">
    <source>
        <dbReference type="ARBA" id="ARBA00012438"/>
    </source>
</evidence>
<name>A0A9D1VJW3_9FIRM</name>
<dbReference type="SMART" id="SM00387">
    <property type="entry name" value="HATPase_c"/>
    <property type="match status" value="1"/>
</dbReference>
<organism evidence="9 10">
    <name type="scientific">Candidatus Blautia pullistercoris</name>
    <dbReference type="NCBI Taxonomy" id="2838499"/>
    <lineage>
        <taxon>Bacteria</taxon>
        <taxon>Bacillati</taxon>
        <taxon>Bacillota</taxon>
        <taxon>Clostridia</taxon>
        <taxon>Lachnospirales</taxon>
        <taxon>Lachnospiraceae</taxon>
        <taxon>Blautia</taxon>
    </lineage>
</organism>
<evidence type="ECO:0000259" key="8">
    <source>
        <dbReference type="PROSITE" id="PS50109"/>
    </source>
</evidence>
<comment type="subcellular location">
    <subcellularLocation>
        <location evidence="2">Membrane</location>
    </subcellularLocation>
</comment>
<reference evidence="9" key="2">
    <citation type="submission" date="2021-04" db="EMBL/GenBank/DDBJ databases">
        <authorList>
            <person name="Gilroy R."/>
        </authorList>
    </citation>
    <scope>NUCLEOTIDE SEQUENCE</scope>
    <source>
        <strain evidence="9">ChiHjej12B11-1927</strain>
    </source>
</reference>
<keyword evidence="6 9" id="KW-0418">Kinase</keyword>
<dbReference type="PROSITE" id="PS50109">
    <property type="entry name" value="HIS_KIN"/>
    <property type="match status" value="1"/>
</dbReference>
<dbReference type="InterPro" id="IPR005467">
    <property type="entry name" value="His_kinase_dom"/>
</dbReference>
<accession>A0A9D1VJW3</accession>
<evidence type="ECO:0000256" key="6">
    <source>
        <dbReference type="ARBA" id="ARBA00022777"/>
    </source>
</evidence>
<dbReference type="Gene3D" id="3.30.565.10">
    <property type="entry name" value="Histidine kinase-like ATPase, C-terminal domain"/>
    <property type="match status" value="1"/>
</dbReference>
<feature type="non-terminal residue" evidence="9">
    <location>
        <position position="1"/>
    </location>
</feature>
<dbReference type="AlphaFoldDB" id="A0A9D1VJW3"/>
<dbReference type="InterPro" id="IPR003594">
    <property type="entry name" value="HATPase_dom"/>
</dbReference>
<dbReference type="InterPro" id="IPR036890">
    <property type="entry name" value="HATPase_C_sf"/>
</dbReference>
<feature type="domain" description="Histidine kinase" evidence="8">
    <location>
        <begin position="1"/>
        <end position="183"/>
    </location>
</feature>
<dbReference type="CDD" id="cd00075">
    <property type="entry name" value="HATPase"/>
    <property type="match status" value="1"/>
</dbReference>